<keyword evidence="4" id="KW-0862">Zinc</keyword>
<dbReference type="GO" id="GO:0005634">
    <property type="term" value="C:nucleus"/>
    <property type="evidence" value="ECO:0007669"/>
    <property type="project" value="UniProtKB-SubCell"/>
</dbReference>
<evidence type="ECO:0000256" key="5">
    <source>
        <dbReference type="ARBA" id="ARBA00023242"/>
    </source>
</evidence>
<evidence type="ECO:0000256" key="4">
    <source>
        <dbReference type="ARBA" id="ARBA00022833"/>
    </source>
</evidence>
<dbReference type="GO" id="GO:0008270">
    <property type="term" value="F:zinc ion binding"/>
    <property type="evidence" value="ECO:0007669"/>
    <property type="project" value="UniProtKB-KW"/>
</dbReference>
<dbReference type="STRING" id="27835.A0A0N4YX74"/>
<sequence>MSKVSFFVADGATVMNSTAMNLSLKYVQCCAHVINLAAKAAIESGCVKQTVQKVRKIVAKLNRSGKAKSFFERLLQEANLPKVLPYTDCPTRWGSMFTMICDVLDLLASLMHPRFAFMETVLPSETWTKTMEKLKRLNALLA</sequence>
<evidence type="ECO:0000313" key="8">
    <source>
        <dbReference type="WBParaSite" id="NBR_0002184601-mRNA-1"/>
    </source>
</evidence>
<dbReference type="SUPFAM" id="SSF53098">
    <property type="entry name" value="Ribonuclease H-like"/>
    <property type="match status" value="1"/>
</dbReference>
<dbReference type="EMBL" id="UYSL01026956">
    <property type="protein sequence ID" value="VDL86217.1"/>
    <property type="molecule type" value="Genomic_DNA"/>
</dbReference>
<dbReference type="InterPro" id="IPR052035">
    <property type="entry name" value="ZnF_BED_domain_contain"/>
</dbReference>
<dbReference type="PANTHER" id="PTHR46481:SF10">
    <property type="entry name" value="ZINC FINGER BED DOMAIN-CONTAINING PROTEIN 39"/>
    <property type="match status" value="1"/>
</dbReference>
<keyword evidence="5" id="KW-0539">Nucleus</keyword>
<dbReference type="PANTHER" id="PTHR46481">
    <property type="entry name" value="ZINC FINGER BED DOMAIN-CONTAINING PROTEIN 4"/>
    <property type="match status" value="1"/>
</dbReference>
<comment type="subcellular location">
    <subcellularLocation>
        <location evidence="1">Nucleus</location>
    </subcellularLocation>
</comment>
<dbReference type="AlphaFoldDB" id="A0A0N4YX74"/>
<evidence type="ECO:0000313" key="6">
    <source>
        <dbReference type="EMBL" id="VDL86217.1"/>
    </source>
</evidence>
<dbReference type="InterPro" id="IPR012337">
    <property type="entry name" value="RNaseH-like_sf"/>
</dbReference>
<protein>
    <submittedName>
        <fullName evidence="8">Dimer_Tnp_hAT domain-containing protein</fullName>
    </submittedName>
</protein>
<keyword evidence="3" id="KW-0863">Zinc-finger</keyword>
<keyword evidence="2" id="KW-0479">Metal-binding</keyword>
<name>A0A0N4YX74_NIPBR</name>
<organism evidence="8">
    <name type="scientific">Nippostrongylus brasiliensis</name>
    <name type="common">Rat hookworm</name>
    <dbReference type="NCBI Taxonomy" id="27835"/>
    <lineage>
        <taxon>Eukaryota</taxon>
        <taxon>Metazoa</taxon>
        <taxon>Ecdysozoa</taxon>
        <taxon>Nematoda</taxon>
        <taxon>Chromadorea</taxon>
        <taxon>Rhabditida</taxon>
        <taxon>Rhabditina</taxon>
        <taxon>Rhabditomorpha</taxon>
        <taxon>Strongyloidea</taxon>
        <taxon>Heligmosomidae</taxon>
        <taxon>Nippostrongylus</taxon>
    </lineage>
</organism>
<gene>
    <name evidence="6" type="ORF">NBR_LOCUS21847</name>
</gene>
<dbReference type="WBParaSite" id="NBR_0002184601-mRNA-1">
    <property type="protein sequence ID" value="NBR_0002184601-mRNA-1"/>
    <property type="gene ID" value="NBR_0002184601"/>
</dbReference>
<accession>A0A0N4YX74</accession>
<evidence type="ECO:0000256" key="1">
    <source>
        <dbReference type="ARBA" id="ARBA00004123"/>
    </source>
</evidence>
<evidence type="ECO:0000256" key="3">
    <source>
        <dbReference type="ARBA" id="ARBA00022771"/>
    </source>
</evidence>
<evidence type="ECO:0000313" key="7">
    <source>
        <dbReference type="Proteomes" id="UP000271162"/>
    </source>
</evidence>
<evidence type="ECO:0000256" key="2">
    <source>
        <dbReference type="ARBA" id="ARBA00022723"/>
    </source>
</evidence>
<reference evidence="8" key="1">
    <citation type="submission" date="2017-02" db="UniProtKB">
        <authorList>
            <consortium name="WormBaseParasite"/>
        </authorList>
    </citation>
    <scope>IDENTIFICATION</scope>
</reference>
<keyword evidence="7" id="KW-1185">Reference proteome</keyword>
<dbReference type="Proteomes" id="UP000271162">
    <property type="component" value="Unassembled WGS sequence"/>
</dbReference>
<reference evidence="6 7" key="2">
    <citation type="submission" date="2018-11" db="EMBL/GenBank/DDBJ databases">
        <authorList>
            <consortium name="Pathogen Informatics"/>
        </authorList>
    </citation>
    <scope>NUCLEOTIDE SEQUENCE [LARGE SCALE GENOMIC DNA]</scope>
</reference>
<proteinExistence type="predicted"/>